<dbReference type="Proteomes" id="UP000782117">
    <property type="component" value="Unassembled WGS sequence"/>
</dbReference>
<evidence type="ECO:0000256" key="3">
    <source>
        <dbReference type="ARBA" id="ARBA00022475"/>
    </source>
</evidence>
<protein>
    <submittedName>
        <fullName evidence="9">Acyltransferase</fullName>
    </submittedName>
</protein>
<feature type="transmembrane region" description="Helical" evidence="7">
    <location>
        <begin position="232"/>
        <end position="255"/>
    </location>
</feature>
<feature type="transmembrane region" description="Helical" evidence="7">
    <location>
        <begin position="267"/>
        <end position="289"/>
    </location>
</feature>
<evidence type="ECO:0000256" key="5">
    <source>
        <dbReference type="ARBA" id="ARBA00022989"/>
    </source>
</evidence>
<feature type="transmembrane region" description="Helical" evidence="7">
    <location>
        <begin position="148"/>
        <end position="171"/>
    </location>
</feature>
<comment type="subcellular location">
    <subcellularLocation>
        <location evidence="1">Cell membrane</location>
        <topology evidence="1">Multi-pass membrane protein</topology>
    </subcellularLocation>
</comment>
<comment type="caution">
    <text evidence="9">The sequence shown here is derived from an EMBL/GenBank/DDBJ whole genome shotgun (WGS) entry which is preliminary data.</text>
</comment>
<keyword evidence="9" id="KW-0012">Acyltransferase</keyword>
<feature type="transmembrane region" description="Helical" evidence="7">
    <location>
        <begin position="76"/>
        <end position="96"/>
    </location>
</feature>
<keyword evidence="5 7" id="KW-1133">Transmembrane helix</keyword>
<dbReference type="EMBL" id="JACJKJ010000020">
    <property type="protein sequence ID" value="MBM6807290.1"/>
    <property type="molecule type" value="Genomic_DNA"/>
</dbReference>
<dbReference type="Pfam" id="PF01757">
    <property type="entry name" value="Acyl_transf_3"/>
    <property type="match status" value="1"/>
</dbReference>
<feature type="transmembrane region" description="Helical" evidence="7">
    <location>
        <begin position="177"/>
        <end position="194"/>
    </location>
</feature>
<evidence type="ECO:0000259" key="8">
    <source>
        <dbReference type="Pfam" id="PF01757"/>
    </source>
</evidence>
<feature type="transmembrane region" description="Helical" evidence="7">
    <location>
        <begin position="206"/>
        <end position="226"/>
    </location>
</feature>
<proteinExistence type="inferred from homology"/>
<name>A0ABS2FAN5_9BACE</name>
<evidence type="ECO:0000256" key="1">
    <source>
        <dbReference type="ARBA" id="ARBA00004651"/>
    </source>
</evidence>
<dbReference type="PANTHER" id="PTHR40074">
    <property type="entry name" value="O-ACETYLTRANSFERASE WECH"/>
    <property type="match status" value="1"/>
</dbReference>
<sequence>MNVLKNRVYELDILRVLACLMVICMHAPYPKEGANGLFLSTLSYFTVPCIGLFFMVSGALLLPVRTDTKTFLGKRLSKVVVPTLVWTVVYVVYNIIMGKDENWIQTIVSIPFSAQGHGVLWFMYTLIGLYLLAPVMSRWLEKASKREVEFYLLLWLISLCYPILKLFLKIQDGAENILYYFSGYAGYFLLGYYMRKYPQVLAFKRLLPLLIISLAAPVLCKVFHLNVNFYSLFWYLSVFVVIMCAVWFQGIFSYGKRHLSSWMLERLELISNLSFGIYLSHIFIMRYILWKWDVIVSINSYGLQTLIVVILTFIISLLFSWLMAYLPKGDYIVGYKIKR</sequence>
<dbReference type="InterPro" id="IPR002656">
    <property type="entry name" value="Acyl_transf_3_dom"/>
</dbReference>
<feature type="transmembrane region" description="Helical" evidence="7">
    <location>
        <begin position="116"/>
        <end position="136"/>
    </location>
</feature>
<evidence type="ECO:0000256" key="2">
    <source>
        <dbReference type="ARBA" id="ARBA00007400"/>
    </source>
</evidence>
<dbReference type="GO" id="GO:0016746">
    <property type="term" value="F:acyltransferase activity"/>
    <property type="evidence" value="ECO:0007669"/>
    <property type="project" value="UniProtKB-KW"/>
</dbReference>
<reference evidence="9 10" key="1">
    <citation type="journal article" date="2021" name="Sci. Rep.">
        <title>The distribution of antibiotic resistance genes in chicken gut microbiota commensals.</title>
        <authorList>
            <person name="Juricova H."/>
            <person name="Matiasovicova J."/>
            <person name="Kubasova T."/>
            <person name="Cejkova D."/>
            <person name="Rychlik I."/>
        </authorList>
    </citation>
    <scope>NUCLEOTIDE SEQUENCE [LARGE SCALE GENOMIC DNA]</scope>
    <source>
        <strain evidence="9 10">An768</strain>
    </source>
</reference>
<dbReference type="RefSeq" id="WP_204501183.1">
    <property type="nucleotide sequence ID" value="NZ_JACJKJ010000020.1"/>
</dbReference>
<keyword evidence="3" id="KW-1003">Cell membrane</keyword>
<evidence type="ECO:0000313" key="10">
    <source>
        <dbReference type="Proteomes" id="UP000782117"/>
    </source>
</evidence>
<feature type="transmembrane region" description="Helical" evidence="7">
    <location>
        <begin position="41"/>
        <end position="64"/>
    </location>
</feature>
<accession>A0ABS2FAN5</accession>
<dbReference type="PANTHER" id="PTHR40074:SF2">
    <property type="entry name" value="O-ACETYLTRANSFERASE WECH"/>
    <property type="match status" value="1"/>
</dbReference>
<organism evidence="9 10">
    <name type="scientific">Bacteroides caecicola</name>
    <dbReference type="NCBI Taxonomy" id="1462569"/>
    <lineage>
        <taxon>Bacteria</taxon>
        <taxon>Pseudomonadati</taxon>
        <taxon>Bacteroidota</taxon>
        <taxon>Bacteroidia</taxon>
        <taxon>Bacteroidales</taxon>
        <taxon>Bacteroidaceae</taxon>
        <taxon>Bacteroides</taxon>
    </lineage>
</organism>
<evidence type="ECO:0000313" key="9">
    <source>
        <dbReference type="EMBL" id="MBM6807290.1"/>
    </source>
</evidence>
<keyword evidence="6 7" id="KW-0472">Membrane</keyword>
<feature type="domain" description="Acyltransferase 3" evidence="8">
    <location>
        <begin position="9"/>
        <end position="323"/>
    </location>
</feature>
<comment type="similarity">
    <text evidence="2">Belongs to the acyltransferase 3 family.</text>
</comment>
<feature type="transmembrane region" description="Helical" evidence="7">
    <location>
        <begin position="12"/>
        <end position="29"/>
    </location>
</feature>
<keyword evidence="4 7" id="KW-0812">Transmembrane</keyword>
<evidence type="ECO:0000256" key="6">
    <source>
        <dbReference type="ARBA" id="ARBA00023136"/>
    </source>
</evidence>
<keyword evidence="9" id="KW-0808">Transferase</keyword>
<keyword evidence="10" id="KW-1185">Reference proteome</keyword>
<gene>
    <name evidence="9" type="ORF">H6A24_12425</name>
</gene>
<evidence type="ECO:0000256" key="4">
    <source>
        <dbReference type="ARBA" id="ARBA00022692"/>
    </source>
</evidence>
<feature type="transmembrane region" description="Helical" evidence="7">
    <location>
        <begin position="301"/>
        <end position="326"/>
    </location>
</feature>
<evidence type="ECO:0000256" key="7">
    <source>
        <dbReference type="SAM" id="Phobius"/>
    </source>
</evidence>